<dbReference type="Gene3D" id="3.60.21.70">
    <property type="entry name" value="PhoD-like phosphatase"/>
    <property type="match status" value="1"/>
</dbReference>
<evidence type="ECO:0000259" key="3">
    <source>
        <dbReference type="Pfam" id="PF16655"/>
    </source>
</evidence>
<dbReference type="STRING" id="106370.Francci3_3820"/>
<dbReference type="InterPro" id="IPR052900">
    <property type="entry name" value="Phospholipid_Metab_Enz"/>
</dbReference>
<feature type="compositionally biased region" description="Low complexity" evidence="1">
    <location>
        <begin position="1"/>
        <end position="10"/>
    </location>
</feature>
<dbReference type="Pfam" id="PF09423">
    <property type="entry name" value="PhoD"/>
    <property type="match status" value="1"/>
</dbReference>
<dbReference type="Proteomes" id="UP000001937">
    <property type="component" value="Chromosome"/>
</dbReference>
<feature type="domain" description="PhoD-like phosphatase metallophosphatase" evidence="2">
    <location>
        <begin position="236"/>
        <end position="586"/>
    </location>
</feature>
<dbReference type="PANTHER" id="PTHR43606:SF2">
    <property type="entry name" value="ALKALINE PHOSPHATASE FAMILY PROTEIN (AFU_ORTHOLOGUE AFUA_5G03860)"/>
    <property type="match status" value="1"/>
</dbReference>
<dbReference type="PhylomeDB" id="Q2J6C2"/>
<proteinExistence type="predicted"/>
<dbReference type="SUPFAM" id="SSF56300">
    <property type="entry name" value="Metallo-dependent phosphatases"/>
    <property type="match status" value="1"/>
</dbReference>
<reference evidence="4 5" key="1">
    <citation type="journal article" date="2007" name="Genome Res.">
        <title>Genome characteristics of facultatively symbiotic Frankia sp. strains reflect host range and host plant biogeography.</title>
        <authorList>
            <person name="Normand P."/>
            <person name="Lapierre P."/>
            <person name="Tisa L.S."/>
            <person name="Gogarten J.P."/>
            <person name="Alloisio N."/>
            <person name="Bagnarol E."/>
            <person name="Bassi C.A."/>
            <person name="Berry A.M."/>
            <person name="Bickhart D.M."/>
            <person name="Choisne N."/>
            <person name="Couloux A."/>
            <person name="Cournoyer B."/>
            <person name="Cruveiller S."/>
            <person name="Daubin V."/>
            <person name="Demange N."/>
            <person name="Francino M.P."/>
            <person name="Goltsman E."/>
            <person name="Huang Y."/>
            <person name="Kopp O.R."/>
            <person name="Labarre L."/>
            <person name="Lapidus A."/>
            <person name="Lavire C."/>
            <person name="Marechal J."/>
            <person name="Martinez M."/>
            <person name="Mastronunzio J.E."/>
            <person name="Mullin B.C."/>
            <person name="Niemann J."/>
            <person name="Pujic P."/>
            <person name="Rawnsley T."/>
            <person name="Rouy Z."/>
            <person name="Schenowitz C."/>
            <person name="Sellstedt A."/>
            <person name="Tavares F."/>
            <person name="Tomkins J.P."/>
            <person name="Vallenet D."/>
            <person name="Valverde C."/>
            <person name="Wall L.G."/>
            <person name="Wang Y."/>
            <person name="Medigue C."/>
            <person name="Benson D.R."/>
        </authorList>
    </citation>
    <scope>NUCLEOTIDE SEQUENCE [LARGE SCALE GENOMIC DNA]</scope>
    <source>
        <strain evidence="5">DSM 45818 / CECT 9043 / CcI3</strain>
    </source>
</reference>
<dbReference type="InterPro" id="IPR038607">
    <property type="entry name" value="PhoD-like_sf"/>
</dbReference>
<evidence type="ECO:0000256" key="1">
    <source>
        <dbReference type="SAM" id="MobiDB-lite"/>
    </source>
</evidence>
<accession>Q2J6C2</accession>
<keyword evidence="5" id="KW-1185">Reference proteome</keyword>
<evidence type="ECO:0000259" key="2">
    <source>
        <dbReference type="Pfam" id="PF09423"/>
    </source>
</evidence>
<dbReference type="PANTHER" id="PTHR43606">
    <property type="entry name" value="PHOSPHATASE, PUTATIVE (AFU_ORTHOLOGUE AFUA_6G08710)-RELATED"/>
    <property type="match status" value="1"/>
</dbReference>
<feature type="compositionally biased region" description="Low complexity" evidence="1">
    <location>
        <begin position="20"/>
        <end position="36"/>
    </location>
</feature>
<dbReference type="CDD" id="cd07389">
    <property type="entry name" value="MPP_PhoD"/>
    <property type="match status" value="1"/>
</dbReference>
<dbReference type="InterPro" id="IPR029052">
    <property type="entry name" value="Metallo-depent_PP-like"/>
</dbReference>
<feature type="domain" description="Phospholipase D N-terminal" evidence="3">
    <location>
        <begin position="124"/>
        <end position="219"/>
    </location>
</feature>
<dbReference type="Pfam" id="PF16655">
    <property type="entry name" value="PhoD_N"/>
    <property type="match status" value="1"/>
</dbReference>
<dbReference type="InterPro" id="IPR032093">
    <property type="entry name" value="PhoD_N"/>
</dbReference>
<evidence type="ECO:0000313" key="5">
    <source>
        <dbReference type="Proteomes" id="UP000001937"/>
    </source>
</evidence>
<dbReference type="eggNOG" id="COG3540">
    <property type="taxonomic scope" value="Bacteria"/>
</dbReference>
<gene>
    <name evidence="4" type="ordered locus">Francci3_3820</name>
</gene>
<name>Q2J6C2_FRACC</name>
<dbReference type="Gene3D" id="2.60.40.380">
    <property type="entry name" value="Purple acid phosphatase-like, N-terminal"/>
    <property type="match status" value="1"/>
</dbReference>
<dbReference type="KEGG" id="fra:Francci3_3820"/>
<dbReference type="InterPro" id="IPR018946">
    <property type="entry name" value="PhoD-like_MPP"/>
</dbReference>
<organism evidence="4 5">
    <name type="scientific">Frankia casuarinae (strain DSM 45818 / CECT 9043 / HFP020203 / CcI3)</name>
    <dbReference type="NCBI Taxonomy" id="106370"/>
    <lineage>
        <taxon>Bacteria</taxon>
        <taxon>Bacillati</taxon>
        <taxon>Actinomycetota</taxon>
        <taxon>Actinomycetes</taxon>
        <taxon>Frankiales</taxon>
        <taxon>Frankiaceae</taxon>
        <taxon>Frankia</taxon>
    </lineage>
</organism>
<feature type="region of interest" description="Disordered" evidence="1">
    <location>
        <begin position="1"/>
        <end position="71"/>
    </location>
</feature>
<sequence length="618" mass="66684">MTRDAAAGSPRSRRFPRAPSPSAATGSPSAATGQTGRPAGTDPSARADPGTGPRAAARSGHGTNPGADPRRRAVLLGGLGLAGAALGGASLAACGGSGGSIPAPAPTLRAPTPIAGVTDGVFGLGVASGDPLPDGVILWTRLAPRPTEGGGMPTRDIEVDWQIATDEGFRDVVRAGTQTAQTAFAHSVHVDVRGLAPERDYFYRFRAGTVLSPVGRTRTAAAPGRGPESTGGALTFALASCQDFQNGYWPALDGIATDAPDLVVHVGDYIYEYDPKSNYPDRRHTTPQRPGLDQLQTLADYRNRYGQYKSDPALQAAHHVAPWVVTWDDHEVENNYAGLIDEAGDAGEQRQDPAVFARQRAAAYQAYYEHMPIRAELNPGSPDMRIYRRFVFGNLVTFNVMDTRQYRTRQPGDSPQGIGLASLGRDNTAGTMAGAAQERWLRDGLTTSRTRWNVLAQQTMMAQLNGQLPLGEGPRLANLDQNDGYGPYRTRLLSEIRDSGVRNPVVLSGDIHCAWVNDLRVDFDRPETPVVATEFVCTSISSAFFLVSEDFIRQNNARLNPHVRYFRGDRRGYTRVRVTPDEWRADMRVVADIAHRHSPTSTDATWVVENGRPGARPA</sequence>
<dbReference type="HOGENOM" id="CLU_015982_2_1_11"/>
<dbReference type="RefSeq" id="WP_011438194.1">
    <property type="nucleotide sequence ID" value="NC_007777.1"/>
</dbReference>
<dbReference type="AlphaFoldDB" id="Q2J6C2"/>
<dbReference type="EMBL" id="CP000249">
    <property type="protein sequence ID" value="ABD13170.1"/>
    <property type="molecule type" value="Genomic_DNA"/>
</dbReference>
<evidence type="ECO:0000313" key="4">
    <source>
        <dbReference type="EMBL" id="ABD13170.1"/>
    </source>
</evidence>
<protein>
    <submittedName>
        <fullName evidence="4">Alkaline phosphatase</fullName>
    </submittedName>
</protein>